<keyword evidence="2" id="KW-0812">Transmembrane</keyword>
<keyword evidence="2" id="KW-1133">Transmembrane helix</keyword>
<organism evidence="3 4">
    <name type="scientific">Hyaloscypha variabilis (strain UAMH 11265 / GT02V1 / F)</name>
    <name type="common">Meliniomyces variabilis</name>
    <dbReference type="NCBI Taxonomy" id="1149755"/>
    <lineage>
        <taxon>Eukaryota</taxon>
        <taxon>Fungi</taxon>
        <taxon>Dikarya</taxon>
        <taxon>Ascomycota</taxon>
        <taxon>Pezizomycotina</taxon>
        <taxon>Leotiomycetes</taxon>
        <taxon>Helotiales</taxon>
        <taxon>Hyaloscyphaceae</taxon>
        <taxon>Hyaloscypha</taxon>
        <taxon>Hyaloscypha variabilis</taxon>
    </lineage>
</organism>
<evidence type="ECO:0000313" key="3">
    <source>
        <dbReference type="EMBL" id="PMD33292.1"/>
    </source>
</evidence>
<keyword evidence="2" id="KW-0472">Membrane</keyword>
<feature type="compositionally biased region" description="Low complexity" evidence="1">
    <location>
        <begin position="43"/>
        <end position="102"/>
    </location>
</feature>
<keyword evidence="4" id="KW-1185">Reference proteome</keyword>
<feature type="transmembrane region" description="Helical" evidence="2">
    <location>
        <begin position="123"/>
        <end position="144"/>
    </location>
</feature>
<accession>A0A2J6R443</accession>
<feature type="compositionally biased region" description="Basic and acidic residues" evidence="1">
    <location>
        <begin position="302"/>
        <end position="320"/>
    </location>
</feature>
<evidence type="ECO:0000313" key="4">
    <source>
        <dbReference type="Proteomes" id="UP000235786"/>
    </source>
</evidence>
<feature type="compositionally biased region" description="Basic and acidic residues" evidence="1">
    <location>
        <begin position="334"/>
        <end position="357"/>
    </location>
</feature>
<evidence type="ECO:0000256" key="1">
    <source>
        <dbReference type="SAM" id="MobiDB-lite"/>
    </source>
</evidence>
<name>A0A2J6R443_HYAVF</name>
<dbReference type="EMBL" id="KZ613956">
    <property type="protein sequence ID" value="PMD33292.1"/>
    <property type="molecule type" value="Genomic_DNA"/>
</dbReference>
<evidence type="ECO:0000256" key="2">
    <source>
        <dbReference type="SAM" id="Phobius"/>
    </source>
</evidence>
<proteinExistence type="predicted"/>
<reference evidence="3 4" key="1">
    <citation type="submission" date="2016-04" db="EMBL/GenBank/DDBJ databases">
        <title>A degradative enzymes factory behind the ericoid mycorrhizal symbiosis.</title>
        <authorList>
            <consortium name="DOE Joint Genome Institute"/>
            <person name="Martino E."/>
            <person name="Morin E."/>
            <person name="Grelet G."/>
            <person name="Kuo A."/>
            <person name="Kohler A."/>
            <person name="Daghino S."/>
            <person name="Barry K."/>
            <person name="Choi C."/>
            <person name="Cichocki N."/>
            <person name="Clum A."/>
            <person name="Copeland A."/>
            <person name="Hainaut M."/>
            <person name="Haridas S."/>
            <person name="Labutti K."/>
            <person name="Lindquist E."/>
            <person name="Lipzen A."/>
            <person name="Khouja H.-R."/>
            <person name="Murat C."/>
            <person name="Ohm R."/>
            <person name="Olson A."/>
            <person name="Spatafora J."/>
            <person name="Veneault-Fourrey C."/>
            <person name="Henrissat B."/>
            <person name="Grigoriev I."/>
            <person name="Martin F."/>
            <person name="Perotto S."/>
        </authorList>
    </citation>
    <scope>NUCLEOTIDE SEQUENCE [LARGE SCALE GENOMIC DNA]</scope>
    <source>
        <strain evidence="3 4">F</strain>
    </source>
</reference>
<dbReference type="AlphaFoldDB" id="A0A2J6R443"/>
<feature type="compositionally biased region" description="Pro residues" evidence="1">
    <location>
        <begin position="103"/>
        <end position="116"/>
    </location>
</feature>
<feature type="region of interest" description="Disordered" evidence="1">
    <location>
        <begin position="187"/>
        <end position="207"/>
    </location>
</feature>
<dbReference type="Proteomes" id="UP000235786">
    <property type="component" value="Unassembled WGS sequence"/>
</dbReference>
<dbReference type="OrthoDB" id="10581934at2759"/>
<gene>
    <name evidence="3" type="ORF">L207DRAFT_169201</name>
</gene>
<feature type="region of interest" description="Disordered" evidence="1">
    <location>
        <begin position="334"/>
        <end position="370"/>
    </location>
</feature>
<feature type="region of interest" description="Disordered" evidence="1">
    <location>
        <begin position="297"/>
        <end position="321"/>
    </location>
</feature>
<sequence>MEAPHLPHRLFLRNFTSSSIFTSPSMSSSPTAQLISTTASLTSQSTTLQPTSSASHSTSPTSTSTTNSISISPTSSSTFLSTSTTSTLTSSPTSLSTSTFSPTPIPSPKPTHPSPPKHTTSNIALYTGIALSLFFLALLIFLLLRLDTYLYRRRQRAKLLSSIPLNPHENTSDGLRPLQLPQLIHSRHHNHNSNDKNKKGDKKGNRRSRLEYQDGRRFGVVGLGLDNVGEGDGEGVQSFEVGRRNREVFEEWKRRRGFVDFERGGVVLEEPGEGEGSDGTGRRERRETFDAWKRGVVPPLKGEGEVGGRAESGGSERELGTRVLGGVGLSFRMRDGEEVEVQRQGDDYDTRKQRQVVDEDTPNTGQGASV</sequence>
<protein>
    <submittedName>
        <fullName evidence="3">Uncharacterized protein</fullName>
    </submittedName>
</protein>
<feature type="region of interest" description="Disordered" evidence="1">
    <location>
        <begin position="43"/>
        <end position="117"/>
    </location>
</feature>